<dbReference type="InterPro" id="IPR036942">
    <property type="entry name" value="Beta-barrel_TonB_sf"/>
</dbReference>
<feature type="domain" description="TonB-dependent receptor-like beta-barrel" evidence="12">
    <location>
        <begin position="420"/>
        <end position="788"/>
    </location>
</feature>
<evidence type="ECO:0000256" key="11">
    <source>
        <dbReference type="RuleBase" id="RU003357"/>
    </source>
</evidence>
<evidence type="ECO:0000256" key="7">
    <source>
        <dbReference type="ARBA" id="ARBA00023136"/>
    </source>
</evidence>
<dbReference type="GO" id="GO:0044718">
    <property type="term" value="P:siderophore transmembrane transport"/>
    <property type="evidence" value="ECO:0007669"/>
    <property type="project" value="TreeGrafter"/>
</dbReference>
<keyword evidence="5" id="KW-0732">Signal</keyword>
<dbReference type="Proteomes" id="UP000038055">
    <property type="component" value="Unassembled WGS sequence"/>
</dbReference>
<evidence type="ECO:0000256" key="4">
    <source>
        <dbReference type="ARBA" id="ARBA00022692"/>
    </source>
</evidence>
<keyword evidence="9 10" id="KW-0998">Cell outer membrane</keyword>
<dbReference type="Gene3D" id="2.170.130.10">
    <property type="entry name" value="TonB-dependent receptor, plug domain"/>
    <property type="match status" value="1"/>
</dbReference>
<proteinExistence type="inferred from homology"/>
<dbReference type="Gene3D" id="2.40.170.20">
    <property type="entry name" value="TonB-dependent receptor, beta-barrel domain"/>
    <property type="match status" value="1"/>
</dbReference>
<name>A0A0B7H437_9FLAO</name>
<comment type="subcellular location">
    <subcellularLocation>
        <location evidence="1 10">Cell outer membrane</location>
        <topology evidence="1 10">Multi-pass membrane protein</topology>
    </subcellularLocation>
</comment>
<dbReference type="STRING" id="28189.CCYN74_80005"/>
<evidence type="ECO:0000256" key="6">
    <source>
        <dbReference type="ARBA" id="ARBA00023077"/>
    </source>
</evidence>
<dbReference type="RefSeq" id="WP_231550829.1">
    <property type="nucleotide sequence ID" value="NZ_CDOD01000012.1"/>
</dbReference>
<dbReference type="InterPro" id="IPR039426">
    <property type="entry name" value="TonB-dep_rcpt-like"/>
</dbReference>
<keyword evidence="8 14" id="KW-0675">Receptor</keyword>
<dbReference type="GO" id="GO:0009279">
    <property type="term" value="C:cell outer membrane"/>
    <property type="evidence" value="ECO:0007669"/>
    <property type="project" value="UniProtKB-SubCell"/>
</dbReference>
<gene>
    <name evidence="14" type="ORF">CCYN2B_20083</name>
</gene>
<evidence type="ECO:0000313" key="14">
    <source>
        <dbReference type="EMBL" id="CEN34386.1"/>
    </source>
</evidence>
<evidence type="ECO:0000256" key="5">
    <source>
        <dbReference type="ARBA" id="ARBA00022729"/>
    </source>
</evidence>
<dbReference type="SUPFAM" id="SSF49464">
    <property type="entry name" value="Carboxypeptidase regulatory domain-like"/>
    <property type="match status" value="1"/>
</dbReference>
<dbReference type="Gene3D" id="2.60.40.1120">
    <property type="entry name" value="Carboxypeptidase-like, regulatory domain"/>
    <property type="match status" value="1"/>
</dbReference>
<keyword evidence="15" id="KW-1185">Reference proteome</keyword>
<comment type="similarity">
    <text evidence="10 11">Belongs to the TonB-dependent receptor family.</text>
</comment>
<dbReference type="PANTHER" id="PTHR30069">
    <property type="entry name" value="TONB-DEPENDENT OUTER MEMBRANE RECEPTOR"/>
    <property type="match status" value="1"/>
</dbReference>
<keyword evidence="2 10" id="KW-0813">Transport</keyword>
<dbReference type="InterPro" id="IPR000531">
    <property type="entry name" value="Beta-barrel_TonB"/>
</dbReference>
<dbReference type="AlphaFoldDB" id="A0A0B7H437"/>
<dbReference type="Pfam" id="PF00593">
    <property type="entry name" value="TonB_dep_Rec_b-barrel"/>
    <property type="match status" value="1"/>
</dbReference>
<dbReference type="PROSITE" id="PS52016">
    <property type="entry name" value="TONB_DEPENDENT_REC_3"/>
    <property type="match status" value="1"/>
</dbReference>
<evidence type="ECO:0000256" key="8">
    <source>
        <dbReference type="ARBA" id="ARBA00023170"/>
    </source>
</evidence>
<dbReference type="Pfam" id="PF07715">
    <property type="entry name" value="Plug"/>
    <property type="match status" value="1"/>
</dbReference>
<accession>A0A0B7H437</accession>
<evidence type="ECO:0000256" key="1">
    <source>
        <dbReference type="ARBA" id="ARBA00004571"/>
    </source>
</evidence>
<evidence type="ECO:0000256" key="10">
    <source>
        <dbReference type="PROSITE-ProRule" id="PRU01360"/>
    </source>
</evidence>
<reference evidence="15" key="1">
    <citation type="submission" date="2015-01" db="EMBL/GenBank/DDBJ databases">
        <authorList>
            <person name="MANFREDI Pablo"/>
        </authorList>
    </citation>
    <scope>NUCLEOTIDE SEQUENCE [LARGE SCALE GENOMIC DNA]</scope>
    <source>
        <strain evidence="15">Ccyn2B</strain>
    </source>
</reference>
<sequence length="815" mass="92950">MKNIQLRFLILLFSYLIFSFAGLYAQQVPRKGTLSGRVTYTDGTPADMVTIFIKSINKYTYTNEQGIFKIDDLSIGKNYEIEVKTFGNESVKTKVHFTKKHQQVAIKLKNNEGISLSEVAVSGSSKGKRAKEQGYAMNVIDTKEALLQNIQTTELLGRSAGIKIRQSAGMGSDISFNLNGLSGNSVRIFIDGIPIRNYGRSFSLSSIPPSMIERIEVYKGVLPSELSEDALGGGINVVLKKEMNNSLTTSYSYGSFNTHQWDLNATYRDKKSGFTANLSSFYNYTDNNYKVWGDNVYITDNTTGSISYIKAKRFHDRYYSSGIKSNFGFTRKKWADEFLLGFMFSETDKDIQTGATMEVVYGNRTTKYNSGMGSLQYKKNDLFLKGLDVSAFTTYSKTNRQVIDTIADMYNWTGQIAKAFNGIDNAKWSKGGGEAGRATLANNNEQNIANRSNIHYHINEQHNVGVSYFLNHFTREVDDPLESKEARDAMDKRRYNKQIASFNYDGNFFDKKLKVSLFYKKYQQNVRLTEYTIKRVPMGYEVKTTKHDRKMEDDGYGATVSYAVTPKIMISASAERAIRLPGITEILGNTSENIDPNTSLRPENSRNFNLGFNIGNFIFGKNELGGEANFFVRDIRDLIQRGVPRNTSDFYQFENLGKVLSKGVDAELRYNWNKKFFVNVVASYFDARFNLQYDEYGIEYFYYKSRLRNAPYFTGNFNAEYVFNNLIQKKARLAINYNFNYTHEFFRDWEGLGSANKIIIPAQPLHDVGLTYTFPNQKWTLAFNAKNIFDTQVFDNYALQKPGRSIFGKVTFSVF</sequence>
<organism evidence="14 15">
    <name type="scientific">Capnocytophaga cynodegmi</name>
    <dbReference type="NCBI Taxonomy" id="28189"/>
    <lineage>
        <taxon>Bacteria</taxon>
        <taxon>Pseudomonadati</taxon>
        <taxon>Bacteroidota</taxon>
        <taxon>Flavobacteriia</taxon>
        <taxon>Flavobacteriales</taxon>
        <taxon>Flavobacteriaceae</taxon>
        <taxon>Capnocytophaga</taxon>
    </lineage>
</organism>
<protein>
    <submittedName>
        <fullName evidence="14">TonB-dependent receptor</fullName>
    </submittedName>
</protein>
<evidence type="ECO:0000259" key="12">
    <source>
        <dbReference type="Pfam" id="PF00593"/>
    </source>
</evidence>
<keyword evidence="3 10" id="KW-1134">Transmembrane beta strand</keyword>
<evidence type="ECO:0000313" key="15">
    <source>
        <dbReference type="Proteomes" id="UP000038055"/>
    </source>
</evidence>
<keyword evidence="7 10" id="KW-0472">Membrane</keyword>
<evidence type="ECO:0000259" key="13">
    <source>
        <dbReference type="Pfam" id="PF07715"/>
    </source>
</evidence>
<evidence type="ECO:0000256" key="2">
    <source>
        <dbReference type="ARBA" id="ARBA00022448"/>
    </source>
</evidence>
<evidence type="ECO:0000256" key="3">
    <source>
        <dbReference type="ARBA" id="ARBA00022452"/>
    </source>
</evidence>
<keyword evidence="4 10" id="KW-0812">Transmembrane</keyword>
<dbReference type="InterPro" id="IPR008969">
    <property type="entry name" value="CarboxyPept-like_regulatory"/>
</dbReference>
<dbReference type="Pfam" id="PF13715">
    <property type="entry name" value="CarbopepD_reg_2"/>
    <property type="match status" value="1"/>
</dbReference>
<feature type="domain" description="TonB-dependent receptor plug" evidence="13">
    <location>
        <begin position="132"/>
        <end position="233"/>
    </location>
</feature>
<dbReference type="GO" id="GO:0015344">
    <property type="term" value="F:siderophore uptake transmembrane transporter activity"/>
    <property type="evidence" value="ECO:0007669"/>
    <property type="project" value="TreeGrafter"/>
</dbReference>
<dbReference type="EMBL" id="CDOD01000012">
    <property type="protein sequence ID" value="CEN34386.1"/>
    <property type="molecule type" value="Genomic_DNA"/>
</dbReference>
<evidence type="ECO:0000256" key="9">
    <source>
        <dbReference type="ARBA" id="ARBA00023237"/>
    </source>
</evidence>
<dbReference type="SUPFAM" id="SSF56935">
    <property type="entry name" value="Porins"/>
    <property type="match status" value="1"/>
</dbReference>
<dbReference type="InterPro" id="IPR037066">
    <property type="entry name" value="Plug_dom_sf"/>
</dbReference>
<keyword evidence="6 11" id="KW-0798">TonB box</keyword>
<dbReference type="PANTHER" id="PTHR30069:SF29">
    <property type="entry name" value="HEMOGLOBIN AND HEMOGLOBIN-HAPTOGLOBIN-BINDING PROTEIN 1-RELATED"/>
    <property type="match status" value="1"/>
</dbReference>
<dbReference type="eggNOG" id="COG4206">
    <property type="taxonomic scope" value="Bacteria"/>
</dbReference>
<dbReference type="InterPro" id="IPR012910">
    <property type="entry name" value="Plug_dom"/>
</dbReference>